<accession>A0ACC1UAT3</accession>
<reference evidence="1" key="1">
    <citation type="submission" date="2022-09" db="EMBL/GenBank/DDBJ databases">
        <title>A Global Phylogenomic Analysis of the Shiitake Genus Lentinula.</title>
        <authorList>
            <consortium name="DOE Joint Genome Institute"/>
            <person name="Sierra-Patev S."/>
            <person name="Min B."/>
            <person name="Naranjo-Ortiz M."/>
            <person name="Looney B."/>
            <person name="Konkel Z."/>
            <person name="Slot J.C."/>
            <person name="Sakamoto Y."/>
            <person name="Steenwyk J.L."/>
            <person name="Rokas A."/>
            <person name="Carro J."/>
            <person name="Camarero S."/>
            <person name="Ferreira P."/>
            <person name="Molpeceres G."/>
            <person name="Ruiz-Duenas F.J."/>
            <person name="Serrano A."/>
            <person name="Henrissat B."/>
            <person name="Drula E."/>
            <person name="Hughes K.W."/>
            <person name="Mata J.L."/>
            <person name="Ishikawa N.K."/>
            <person name="Vargas-Isla R."/>
            <person name="Ushijima S."/>
            <person name="Smith C.A."/>
            <person name="Ahrendt S."/>
            <person name="Andreopoulos W."/>
            <person name="He G."/>
            <person name="Labutti K."/>
            <person name="Lipzen A."/>
            <person name="Ng V."/>
            <person name="Riley R."/>
            <person name="Sandor L."/>
            <person name="Barry K."/>
            <person name="Martinez A.T."/>
            <person name="Xiao Y."/>
            <person name="Gibbons J.G."/>
            <person name="Terashima K."/>
            <person name="Grigoriev I.V."/>
            <person name="Hibbett D.S."/>
        </authorList>
    </citation>
    <scope>NUCLEOTIDE SEQUENCE</scope>
    <source>
        <strain evidence="1">TMI1499</strain>
    </source>
</reference>
<gene>
    <name evidence="1" type="ORF">F5876DRAFT_34013</name>
</gene>
<protein>
    <submittedName>
        <fullName evidence="1">DUF300-domain-containing protein</fullName>
    </submittedName>
</protein>
<evidence type="ECO:0000313" key="2">
    <source>
        <dbReference type="Proteomes" id="UP001163835"/>
    </source>
</evidence>
<evidence type="ECO:0000313" key="1">
    <source>
        <dbReference type="EMBL" id="KAJ3813928.1"/>
    </source>
</evidence>
<keyword evidence="2" id="KW-1185">Reference proteome</keyword>
<dbReference type="EMBL" id="MU794980">
    <property type="protein sequence ID" value="KAJ3813928.1"/>
    <property type="molecule type" value="Genomic_DNA"/>
</dbReference>
<proteinExistence type="predicted"/>
<dbReference type="Proteomes" id="UP001163835">
    <property type="component" value="Unassembled WGS sequence"/>
</dbReference>
<organism evidence="1 2">
    <name type="scientific">Lentinula aff. lateritia</name>
    <dbReference type="NCBI Taxonomy" id="2804960"/>
    <lineage>
        <taxon>Eukaryota</taxon>
        <taxon>Fungi</taxon>
        <taxon>Dikarya</taxon>
        <taxon>Basidiomycota</taxon>
        <taxon>Agaricomycotina</taxon>
        <taxon>Agaricomycetes</taxon>
        <taxon>Agaricomycetidae</taxon>
        <taxon>Agaricales</taxon>
        <taxon>Marasmiineae</taxon>
        <taxon>Omphalotaceae</taxon>
        <taxon>Lentinula</taxon>
    </lineage>
</organism>
<sequence length="437" mass="49972">MPTCPSDNQQAVDQTDFWTDGGIDWDAHRIGWAIAGACAGATVIISILSVLQHCRSYTNPAEQRQILRILYMPPVYGVISFLSYRFFRSYTYYELVEVVYEAFTLSAFLMLLIEFVAASGTGHKAESSIARKDKRKLPFPFCFWRYRPTKPYFMHTLKWAVLQYVIFRPAISVAAIICQAYNVLCESAGFNARYANVYLEAIDFVSISVALYGLFLFYGLTKEELIGRRPLAKFLAIKLIVMFTWYQSFVFDALEGRVIHATQYWTETNIADGLNALAICIEASTSFGSYEKEMIFFACFMWWAYTPAAYRIEGAKPTSIWRPLWDSINFTDFVLEIWYSSRFFIAYIRGVPETHSRFASQVTGFDEAFGLEKTGRAAYVAHTSSESVIRGHSGRTSEYDSSRAPRMSYDEDIRLAPYSYGDARDSPMIHSEYDHDG</sequence>
<comment type="caution">
    <text evidence="1">The sequence shown here is derived from an EMBL/GenBank/DDBJ whole genome shotgun (WGS) entry which is preliminary data.</text>
</comment>
<name>A0ACC1UAT3_9AGAR</name>